<dbReference type="SUPFAM" id="SSF56672">
    <property type="entry name" value="DNA/RNA polymerases"/>
    <property type="match status" value="1"/>
</dbReference>
<proteinExistence type="predicted"/>
<keyword evidence="2" id="KW-1185">Reference proteome</keyword>
<name>A0A4R3KMZ9_9FIRM</name>
<sequence>MSELLEQILSRDNMFAALNKVKANKGAGGIDGISTEEIDQYLKDNWVEIRDKIRRRKYKPKPVRRVEIPKPNGGVRNLGIPTIVDRVIEQAIAQVLTPIAEPYF</sequence>
<protein>
    <recommendedName>
        <fullName evidence="3">Reverse transcriptase (RNA-dependent DNA polymerase)</fullName>
    </recommendedName>
</protein>
<gene>
    <name evidence="1" type="ORF">EDD65_11811</name>
</gene>
<evidence type="ECO:0000313" key="1">
    <source>
        <dbReference type="EMBL" id="TCS85797.1"/>
    </source>
</evidence>
<dbReference type="InterPro" id="IPR043502">
    <property type="entry name" value="DNA/RNA_pol_sf"/>
</dbReference>
<dbReference type="InterPro" id="IPR051083">
    <property type="entry name" value="GrpII_Intron_Splice-Mob/Def"/>
</dbReference>
<reference evidence="1 2" key="1">
    <citation type="submission" date="2019-03" db="EMBL/GenBank/DDBJ databases">
        <title>Genomic Encyclopedia of Type Strains, Phase IV (KMG-IV): sequencing the most valuable type-strain genomes for metagenomic binning, comparative biology and taxonomic classification.</title>
        <authorList>
            <person name="Goeker M."/>
        </authorList>
    </citation>
    <scope>NUCLEOTIDE SEQUENCE [LARGE SCALE GENOMIC DNA]</scope>
    <source>
        <strain evidence="1 2">DSM 26752</strain>
    </source>
</reference>
<comment type="caution">
    <text evidence="1">The sequence shown here is derived from an EMBL/GenBank/DDBJ whole genome shotgun (WGS) entry which is preliminary data.</text>
</comment>
<dbReference type="PANTHER" id="PTHR34047:SF8">
    <property type="entry name" value="PROTEIN YKFC"/>
    <property type="match status" value="1"/>
</dbReference>
<dbReference type="AlphaFoldDB" id="A0A4R3KMZ9"/>
<accession>A0A4R3KMZ9</accession>
<evidence type="ECO:0000313" key="2">
    <source>
        <dbReference type="Proteomes" id="UP000294567"/>
    </source>
</evidence>
<evidence type="ECO:0008006" key="3">
    <source>
        <dbReference type="Google" id="ProtNLM"/>
    </source>
</evidence>
<dbReference type="Proteomes" id="UP000294567">
    <property type="component" value="Unassembled WGS sequence"/>
</dbReference>
<dbReference type="RefSeq" id="WP_237722264.1">
    <property type="nucleotide sequence ID" value="NZ_CP068564.1"/>
</dbReference>
<dbReference type="PANTHER" id="PTHR34047">
    <property type="entry name" value="NUCLEAR INTRON MATURASE 1, MITOCHONDRIAL-RELATED"/>
    <property type="match status" value="1"/>
</dbReference>
<organism evidence="1 2">
    <name type="scientific">Keratinibaculum paraultunense</name>
    <dbReference type="NCBI Taxonomy" id="1278232"/>
    <lineage>
        <taxon>Bacteria</taxon>
        <taxon>Bacillati</taxon>
        <taxon>Bacillota</taxon>
        <taxon>Tissierellia</taxon>
        <taxon>Tissierellales</taxon>
        <taxon>Tepidimicrobiaceae</taxon>
        <taxon>Keratinibaculum</taxon>
    </lineage>
</organism>
<dbReference type="EMBL" id="SMAE01000018">
    <property type="protein sequence ID" value="TCS85797.1"/>
    <property type="molecule type" value="Genomic_DNA"/>
</dbReference>